<accession>A0ABQ8RYL9</accession>
<keyword evidence="3" id="KW-1185">Reference proteome</keyword>
<dbReference type="EMBL" id="JAJSOF020000039">
    <property type="protein sequence ID" value="KAJ4426757.1"/>
    <property type="molecule type" value="Genomic_DNA"/>
</dbReference>
<evidence type="ECO:0000313" key="2">
    <source>
        <dbReference type="EMBL" id="KAJ4426757.1"/>
    </source>
</evidence>
<feature type="non-terminal residue" evidence="2">
    <location>
        <position position="1"/>
    </location>
</feature>
<evidence type="ECO:0000313" key="3">
    <source>
        <dbReference type="Proteomes" id="UP001148838"/>
    </source>
</evidence>
<comment type="caution">
    <text evidence="2">The sequence shown here is derived from an EMBL/GenBank/DDBJ whole genome shotgun (WGS) entry which is preliminary data.</text>
</comment>
<proteinExistence type="predicted"/>
<evidence type="ECO:0000256" key="1">
    <source>
        <dbReference type="SAM" id="Phobius"/>
    </source>
</evidence>
<gene>
    <name evidence="2" type="ORF">ANN_26556</name>
</gene>
<name>A0ABQ8RYL9_PERAM</name>
<reference evidence="2 3" key="1">
    <citation type="journal article" date="2022" name="Allergy">
        <title>Genome assembly and annotation of Periplaneta americana reveal a comprehensive cockroach allergen profile.</title>
        <authorList>
            <person name="Wang L."/>
            <person name="Xiong Q."/>
            <person name="Saelim N."/>
            <person name="Wang L."/>
            <person name="Nong W."/>
            <person name="Wan A.T."/>
            <person name="Shi M."/>
            <person name="Liu X."/>
            <person name="Cao Q."/>
            <person name="Hui J.H.L."/>
            <person name="Sookrung N."/>
            <person name="Leung T.F."/>
            <person name="Tungtrongchitr A."/>
            <person name="Tsui S.K.W."/>
        </authorList>
    </citation>
    <scope>NUCLEOTIDE SEQUENCE [LARGE SCALE GENOMIC DNA]</scope>
    <source>
        <strain evidence="2">PWHHKU_190912</strain>
    </source>
</reference>
<feature type="transmembrane region" description="Helical" evidence="1">
    <location>
        <begin position="53"/>
        <end position="70"/>
    </location>
</feature>
<keyword evidence="1" id="KW-0472">Membrane</keyword>
<keyword evidence="1" id="KW-1133">Transmembrane helix</keyword>
<organism evidence="2 3">
    <name type="scientific">Periplaneta americana</name>
    <name type="common">American cockroach</name>
    <name type="synonym">Blatta americana</name>
    <dbReference type="NCBI Taxonomy" id="6978"/>
    <lineage>
        <taxon>Eukaryota</taxon>
        <taxon>Metazoa</taxon>
        <taxon>Ecdysozoa</taxon>
        <taxon>Arthropoda</taxon>
        <taxon>Hexapoda</taxon>
        <taxon>Insecta</taxon>
        <taxon>Pterygota</taxon>
        <taxon>Neoptera</taxon>
        <taxon>Polyneoptera</taxon>
        <taxon>Dictyoptera</taxon>
        <taxon>Blattodea</taxon>
        <taxon>Blattoidea</taxon>
        <taxon>Blattidae</taxon>
        <taxon>Blattinae</taxon>
        <taxon>Periplaneta</taxon>
    </lineage>
</organism>
<sequence>RAELPDADDWIQELQSARQKPCPFTVTQVDQSLVRNWSALLEKKYLRNYCKHFMLLIFLSVLLFLSPLPVSKEKYKDLQQLKKFCGEEARGFYEKLPRKD</sequence>
<dbReference type="Proteomes" id="UP001148838">
    <property type="component" value="Unassembled WGS sequence"/>
</dbReference>
<keyword evidence="1" id="KW-0812">Transmembrane</keyword>
<protein>
    <submittedName>
        <fullName evidence="2">Uncharacterized protein</fullName>
    </submittedName>
</protein>